<reference evidence="4" key="1">
    <citation type="submission" date="2016-11" db="UniProtKB">
        <authorList>
            <consortium name="WormBaseParasite"/>
        </authorList>
    </citation>
    <scope>IDENTIFICATION</scope>
</reference>
<dbReference type="InterPro" id="IPR035970">
    <property type="entry name" value="60S_ribosomal_eL19_sf"/>
</dbReference>
<dbReference type="GO" id="GO:0022625">
    <property type="term" value="C:cytosolic large ribosomal subunit"/>
    <property type="evidence" value="ECO:0007669"/>
    <property type="project" value="InterPro"/>
</dbReference>
<evidence type="ECO:0000313" key="3">
    <source>
        <dbReference type="Proteomes" id="UP000095287"/>
    </source>
</evidence>
<dbReference type="InterPro" id="IPR057260">
    <property type="entry name" value="Ribosomal_L19e_C"/>
</dbReference>
<evidence type="ECO:0000256" key="1">
    <source>
        <dbReference type="SAM" id="MobiDB-lite"/>
    </source>
</evidence>
<dbReference type="GO" id="GO:0003723">
    <property type="term" value="F:RNA binding"/>
    <property type="evidence" value="ECO:0007669"/>
    <property type="project" value="InterPro"/>
</dbReference>
<dbReference type="GO" id="GO:0003735">
    <property type="term" value="F:structural constituent of ribosome"/>
    <property type="evidence" value="ECO:0007669"/>
    <property type="project" value="InterPro"/>
</dbReference>
<dbReference type="WBParaSite" id="L893_g26697.t1">
    <property type="protein sequence ID" value="L893_g26697.t1"/>
    <property type="gene ID" value="L893_g26697"/>
</dbReference>
<keyword evidence="3" id="KW-1185">Reference proteome</keyword>
<dbReference type="SUPFAM" id="SSF48140">
    <property type="entry name" value="Ribosomal protein L19 (L19e)"/>
    <property type="match status" value="1"/>
</dbReference>
<dbReference type="PANTHER" id="PTHR10722">
    <property type="entry name" value="60S RIBOSOMAL PROTEIN L19"/>
    <property type="match status" value="1"/>
</dbReference>
<accession>A0A1I7ZIE9</accession>
<name>A0A1I7ZIE9_9BILA</name>
<dbReference type="InterPro" id="IPR039547">
    <property type="entry name" value="Ribosomal_eL19"/>
</dbReference>
<dbReference type="Pfam" id="PF25476">
    <property type="entry name" value="Ribosomal_L19e_C"/>
    <property type="match status" value="1"/>
</dbReference>
<dbReference type="AlphaFoldDB" id="A0A1I7ZIE9"/>
<feature type="region of interest" description="Disordered" evidence="1">
    <location>
        <begin position="54"/>
        <end position="85"/>
    </location>
</feature>
<feature type="compositionally biased region" description="Basic and acidic residues" evidence="1">
    <location>
        <begin position="59"/>
        <end position="85"/>
    </location>
</feature>
<sequence>MTRLLALSSAFAKHRWLIFYHELYLRAKGNAFKNKRNLLEFIFKKKAENLRSKQLAEQADARRQKNKEARKRREERIAAKRTTVE</sequence>
<organism evidence="3 4">
    <name type="scientific">Steinernema glaseri</name>
    <dbReference type="NCBI Taxonomy" id="37863"/>
    <lineage>
        <taxon>Eukaryota</taxon>
        <taxon>Metazoa</taxon>
        <taxon>Ecdysozoa</taxon>
        <taxon>Nematoda</taxon>
        <taxon>Chromadorea</taxon>
        <taxon>Rhabditida</taxon>
        <taxon>Tylenchina</taxon>
        <taxon>Panagrolaimomorpha</taxon>
        <taxon>Strongyloidoidea</taxon>
        <taxon>Steinernematidae</taxon>
        <taxon>Steinernema</taxon>
    </lineage>
</organism>
<dbReference type="Gene3D" id="1.10.1200.240">
    <property type="match status" value="1"/>
</dbReference>
<evidence type="ECO:0000259" key="2">
    <source>
        <dbReference type="Pfam" id="PF25476"/>
    </source>
</evidence>
<evidence type="ECO:0000313" key="4">
    <source>
        <dbReference type="WBParaSite" id="L893_g26697.t1"/>
    </source>
</evidence>
<dbReference type="Proteomes" id="UP000095287">
    <property type="component" value="Unplaced"/>
</dbReference>
<feature type="domain" description="Ribosomal protein L19e C-terminal" evidence="2">
    <location>
        <begin position="20"/>
        <end position="46"/>
    </location>
</feature>
<proteinExistence type="predicted"/>
<protein>
    <submittedName>
        <fullName evidence="4">Ribosomal_L19e domain-containing protein</fullName>
    </submittedName>
</protein>
<dbReference type="GO" id="GO:0006412">
    <property type="term" value="P:translation"/>
    <property type="evidence" value="ECO:0007669"/>
    <property type="project" value="InterPro"/>
</dbReference>